<keyword evidence="2" id="KW-1185">Reference proteome</keyword>
<sequence>MIDMQELFTMTKQSIVDLSVPVGAGTQVYPGDPVLEFSVHSTIERDGFNLLNVSMGSQTGTHVDAPFHFSETGLKIDEISLDRFFGPGVIVDARAAGPRGRIGWEFIEPVADQVQPGSIIVLHTGWSEYYGTDRYFENPFLDADACRRLIALGARTFAIDAINIDETPDGTHPGEGFPVHHLIADVDGVIGENLTNIAAIDFPAPVISLLPIAFEAADGAPVRAVAIRLEP</sequence>
<dbReference type="Pfam" id="PF04199">
    <property type="entry name" value="Cyclase"/>
    <property type="match status" value="1"/>
</dbReference>
<accession>A0ABY7NE30</accession>
<dbReference type="Proteomes" id="UP001212421">
    <property type="component" value="Chromosome"/>
</dbReference>
<gene>
    <name evidence="1" type="ORF">KIV56_09255</name>
</gene>
<dbReference type="Gene3D" id="3.50.30.50">
    <property type="entry name" value="Putative cyclase"/>
    <property type="match status" value="1"/>
</dbReference>
<evidence type="ECO:0000313" key="2">
    <source>
        <dbReference type="Proteomes" id="UP001212421"/>
    </source>
</evidence>
<dbReference type="PANTHER" id="PTHR31118:SF12">
    <property type="entry name" value="CYCLASE-LIKE PROTEIN 2"/>
    <property type="match status" value="1"/>
</dbReference>
<evidence type="ECO:0000313" key="1">
    <source>
        <dbReference type="EMBL" id="WBM78808.1"/>
    </source>
</evidence>
<protein>
    <submittedName>
        <fullName evidence="1">Cyclase family protein</fullName>
    </submittedName>
</protein>
<reference evidence="1 2" key="1">
    <citation type="submission" date="2021-05" db="EMBL/GenBank/DDBJ databases">
        <authorList>
            <person name="Kumar R."/>
            <person name="Kumar A."/>
            <person name="Mukhia S."/>
        </authorList>
    </citation>
    <scope>NUCLEOTIDE SEQUENCE [LARGE SCALE GENOMIC DNA]</scope>
    <source>
        <strain evidence="1 2">ERMR7:08</strain>
    </source>
</reference>
<dbReference type="PANTHER" id="PTHR31118">
    <property type="entry name" value="CYCLASE-LIKE PROTEIN 2"/>
    <property type="match status" value="1"/>
</dbReference>
<dbReference type="SUPFAM" id="SSF102198">
    <property type="entry name" value="Putative cyclase"/>
    <property type="match status" value="1"/>
</dbReference>
<dbReference type="InterPro" id="IPR007325">
    <property type="entry name" value="KFase/CYL"/>
</dbReference>
<proteinExistence type="predicted"/>
<dbReference type="InterPro" id="IPR037175">
    <property type="entry name" value="KFase_sf"/>
</dbReference>
<dbReference type="EMBL" id="CP075584">
    <property type="protein sequence ID" value="WBM78808.1"/>
    <property type="molecule type" value="Genomic_DNA"/>
</dbReference>
<name>A0ABY7NE30_9MICO</name>
<organism evidence="1 2">
    <name type="scientific">Cryobacterium breve</name>
    <dbReference type="NCBI Taxonomy" id="1259258"/>
    <lineage>
        <taxon>Bacteria</taxon>
        <taxon>Bacillati</taxon>
        <taxon>Actinomycetota</taxon>
        <taxon>Actinomycetes</taxon>
        <taxon>Micrococcales</taxon>
        <taxon>Microbacteriaceae</taxon>
        <taxon>Cryobacterium</taxon>
    </lineage>
</organism>